<reference evidence="2" key="1">
    <citation type="journal article" date="2024" name="Proc. Natl. Acad. Sci. U.S.A.">
        <title>Extraordinary preservation of gene collinearity over three hundred million years revealed in homosporous lycophytes.</title>
        <authorList>
            <person name="Li C."/>
            <person name="Wickell D."/>
            <person name="Kuo L.Y."/>
            <person name="Chen X."/>
            <person name="Nie B."/>
            <person name="Liao X."/>
            <person name="Peng D."/>
            <person name="Ji J."/>
            <person name="Jenkins J."/>
            <person name="Williams M."/>
            <person name="Shu S."/>
            <person name="Plott C."/>
            <person name="Barry K."/>
            <person name="Rajasekar S."/>
            <person name="Grimwood J."/>
            <person name="Han X."/>
            <person name="Sun S."/>
            <person name="Hou Z."/>
            <person name="He W."/>
            <person name="Dai G."/>
            <person name="Sun C."/>
            <person name="Schmutz J."/>
            <person name="Leebens-Mack J.H."/>
            <person name="Li F.W."/>
            <person name="Wang L."/>
        </authorList>
    </citation>
    <scope>NUCLEOTIDE SEQUENCE [LARGE SCALE GENOMIC DNA]</scope>
    <source>
        <strain evidence="2">cv. PW_Plant_1</strain>
    </source>
</reference>
<protein>
    <submittedName>
        <fullName evidence="1">Uncharacterized protein</fullName>
    </submittedName>
</protein>
<comment type="caution">
    <text evidence="1">The sequence shown here is derived from an EMBL/GenBank/DDBJ whole genome shotgun (WGS) entry which is preliminary data.</text>
</comment>
<sequence>MKIKSLIKHIVHPSSSFSSSSSSSSLSNNDQIMPRYYTRLLLFYEKGQGVASPLLKRSLSHALAFFPPLAGRFRERSDGGVDIQCSDGGVEFWEASAEGRLREFGDFQPNADFLQLSPVTFRSSISETPILLIQVTEFECGGVALLIGMHHHAGDGLSLMHFITTWTEIATGKQVSLIPSLDRTPLKARDPATPMFQHVEYRLGIPTIPDFRPPMTAKNFTFNAEHIQILKQKAGEGVSFAPTKYEAVASYLWRSITKARDLASSQVIKVGMAVDGRNRFNPPLPDGYFGNVNFYGCAISEAGKLIQQPLSYATSCIHDAVKRIDDKYMRSALDWVEQQDSPLSILPGFCSCLGVDLGMTSWIRFPLYEFDFGWGRPVFATIPVAAVDGLIVLLPSSTEGAINASIGLLEQHMAKLEQEIELFYETLGGADRSGGDPRS</sequence>
<evidence type="ECO:0000313" key="2">
    <source>
        <dbReference type="Proteomes" id="UP001162992"/>
    </source>
</evidence>
<gene>
    <name evidence="1" type="ORF">O6H91_20G030800</name>
</gene>
<organism evidence="1 2">
    <name type="scientific">Diphasiastrum complanatum</name>
    <name type="common">Issler's clubmoss</name>
    <name type="synonym">Lycopodium complanatum</name>
    <dbReference type="NCBI Taxonomy" id="34168"/>
    <lineage>
        <taxon>Eukaryota</taxon>
        <taxon>Viridiplantae</taxon>
        <taxon>Streptophyta</taxon>
        <taxon>Embryophyta</taxon>
        <taxon>Tracheophyta</taxon>
        <taxon>Lycopodiopsida</taxon>
        <taxon>Lycopodiales</taxon>
        <taxon>Lycopodiaceae</taxon>
        <taxon>Lycopodioideae</taxon>
        <taxon>Diphasiastrum</taxon>
    </lineage>
</organism>
<proteinExistence type="predicted"/>
<dbReference type="EMBL" id="CM055111">
    <property type="protein sequence ID" value="KAJ7519261.1"/>
    <property type="molecule type" value="Genomic_DNA"/>
</dbReference>
<dbReference type="Proteomes" id="UP001162992">
    <property type="component" value="Chromosome 20"/>
</dbReference>
<accession>A0ACC2AP48</accession>
<name>A0ACC2AP48_DIPCM</name>
<keyword evidence="2" id="KW-1185">Reference proteome</keyword>
<evidence type="ECO:0000313" key="1">
    <source>
        <dbReference type="EMBL" id="KAJ7519261.1"/>
    </source>
</evidence>